<feature type="transmembrane region" description="Helical" evidence="2">
    <location>
        <begin position="175"/>
        <end position="199"/>
    </location>
</feature>
<dbReference type="InterPro" id="IPR000160">
    <property type="entry name" value="GGDEF_dom"/>
</dbReference>
<proteinExistence type="predicted"/>
<feature type="transmembrane region" description="Helical" evidence="2">
    <location>
        <begin position="102"/>
        <end position="119"/>
    </location>
</feature>
<keyword evidence="2" id="KW-1133">Transmembrane helix</keyword>
<dbReference type="PANTHER" id="PTHR45138">
    <property type="entry name" value="REGULATORY COMPONENTS OF SENSORY TRANSDUCTION SYSTEM"/>
    <property type="match status" value="1"/>
</dbReference>
<keyword evidence="2" id="KW-0812">Transmembrane</keyword>
<feature type="transmembrane region" description="Helical" evidence="2">
    <location>
        <begin position="125"/>
        <end position="143"/>
    </location>
</feature>
<dbReference type="GO" id="GO:0043709">
    <property type="term" value="P:cell adhesion involved in single-species biofilm formation"/>
    <property type="evidence" value="ECO:0007669"/>
    <property type="project" value="TreeGrafter"/>
</dbReference>
<name>A0A7I7S3N0_9MYCO</name>
<gene>
    <name evidence="4" type="ORF">MARA_49160</name>
</gene>
<dbReference type="EMBL" id="AP022593">
    <property type="protein sequence ID" value="BBY51448.1"/>
    <property type="molecule type" value="Genomic_DNA"/>
</dbReference>
<accession>A0A7I7S3N0</accession>
<geneLocation type="plasmid" evidence="5">
    <name>pjcm18538 dna</name>
</geneLocation>
<dbReference type="Proteomes" id="UP000467428">
    <property type="component" value="Chromosome"/>
</dbReference>
<evidence type="ECO:0000313" key="4">
    <source>
        <dbReference type="EMBL" id="BBY51448.1"/>
    </source>
</evidence>
<dbReference type="GO" id="GO:0052621">
    <property type="term" value="F:diguanylate cyclase activity"/>
    <property type="evidence" value="ECO:0007669"/>
    <property type="project" value="TreeGrafter"/>
</dbReference>
<dbReference type="InterPro" id="IPR043128">
    <property type="entry name" value="Rev_trsase/Diguanyl_cyclase"/>
</dbReference>
<dbReference type="PANTHER" id="PTHR45138:SF9">
    <property type="entry name" value="DIGUANYLATE CYCLASE DGCM-RELATED"/>
    <property type="match status" value="1"/>
</dbReference>
<dbReference type="GO" id="GO:1902201">
    <property type="term" value="P:negative regulation of bacterial-type flagellum-dependent cell motility"/>
    <property type="evidence" value="ECO:0007669"/>
    <property type="project" value="TreeGrafter"/>
</dbReference>
<dbReference type="SMART" id="SM00267">
    <property type="entry name" value="GGDEF"/>
    <property type="match status" value="1"/>
</dbReference>
<evidence type="ECO:0000256" key="1">
    <source>
        <dbReference type="SAM" id="MobiDB-lite"/>
    </source>
</evidence>
<feature type="transmembrane region" description="Helical" evidence="2">
    <location>
        <begin position="49"/>
        <end position="67"/>
    </location>
</feature>
<evidence type="ECO:0000256" key="2">
    <source>
        <dbReference type="SAM" id="Phobius"/>
    </source>
</evidence>
<feature type="domain" description="GGDEF" evidence="3">
    <location>
        <begin position="241"/>
        <end position="367"/>
    </location>
</feature>
<dbReference type="Gene3D" id="3.30.70.270">
    <property type="match status" value="1"/>
</dbReference>
<feature type="transmembrane region" description="Helical" evidence="2">
    <location>
        <begin position="150"/>
        <end position="169"/>
    </location>
</feature>
<keyword evidence="2" id="KW-0472">Membrane</keyword>
<sequence length="477" mass="51619">MDVYGLSLASAPFGGWGLSRVGIWLHEPDQFEWVTTFLRQRGLLRTARIVMAVIAGSAALTPITALLRPDPSAGVVAIGVTGAAIALGMAWFWLTRWPSRRVSLYSVVLGMFCAAAWSLTEHSAAVAALASMVLAITGGYVAFFHNTRILVLNTVVALGTAAFAVYRLANDTDLATAVAAFWLMWLLNIAVPLGIRAAIKAMGRYAIRSDQDPLTGLLNRRGFSHAVERLLIPDMNETGHAYLVVMMIDLDDFKRVNDTRGHAAGDDVLLRVADQLRHHVPATAAVCRSGGEEFLVAMSSWTHDASILTGPLCQAIHRHCDDVSASIGVAWGPTQRNGSHHDPRPGQPLDRRGRRSNVRSQAQRREPGARVTTHAVRLGPARLSIRRRPGCGPAAARVRRDPRPDGPAPSGVPAAPRWPRSRPWAWAAGCSAVPLPSCLPFGTSLNARCPRRNPRTVTRVLPPRVDAVRSTSHTCSH</sequence>
<dbReference type="KEGG" id="marz:MARA_49160"/>
<dbReference type="AlphaFoldDB" id="A0A7I7S3N0"/>
<evidence type="ECO:0000259" key="3">
    <source>
        <dbReference type="PROSITE" id="PS50887"/>
    </source>
</evidence>
<reference evidence="4 5" key="1">
    <citation type="journal article" date="2019" name="Emerg. Microbes Infect.">
        <title>Comprehensive subspecies identification of 175 nontuberculous mycobacteria species based on 7547 genomic profiles.</title>
        <authorList>
            <person name="Matsumoto Y."/>
            <person name="Kinjo T."/>
            <person name="Motooka D."/>
            <person name="Nabeya D."/>
            <person name="Jung N."/>
            <person name="Uechi K."/>
            <person name="Horii T."/>
            <person name="Iida T."/>
            <person name="Fujita J."/>
            <person name="Nakamura S."/>
        </authorList>
    </citation>
    <scope>NUCLEOTIDE SEQUENCE [LARGE SCALE GENOMIC DNA]</scope>
    <source>
        <strain evidence="4 5">JCM 18538</strain>
    </source>
</reference>
<organism evidence="4 5">
    <name type="scientific">Mycolicibacterium arabiense</name>
    <dbReference type="NCBI Taxonomy" id="1286181"/>
    <lineage>
        <taxon>Bacteria</taxon>
        <taxon>Bacillati</taxon>
        <taxon>Actinomycetota</taxon>
        <taxon>Actinomycetes</taxon>
        <taxon>Mycobacteriales</taxon>
        <taxon>Mycobacteriaceae</taxon>
        <taxon>Mycolicibacterium</taxon>
    </lineage>
</organism>
<evidence type="ECO:0000313" key="5">
    <source>
        <dbReference type="Proteomes" id="UP000467428"/>
    </source>
</evidence>
<dbReference type="SUPFAM" id="SSF55073">
    <property type="entry name" value="Nucleotide cyclase"/>
    <property type="match status" value="1"/>
</dbReference>
<dbReference type="Pfam" id="PF00990">
    <property type="entry name" value="GGDEF"/>
    <property type="match status" value="1"/>
</dbReference>
<dbReference type="GO" id="GO:0005886">
    <property type="term" value="C:plasma membrane"/>
    <property type="evidence" value="ECO:0007669"/>
    <property type="project" value="TreeGrafter"/>
</dbReference>
<dbReference type="CDD" id="cd01949">
    <property type="entry name" value="GGDEF"/>
    <property type="match status" value="1"/>
</dbReference>
<dbReference type="InterPro" id="IPR029787">
    <property type="entry name" value="Nucleotide_cyclase"/>
</dbReference>
<keyword evidence="5" id="KW-1185">Reference proteome</keyword>
<protein>
    <recommendedName>
        <fullName evidence="3">GGDEF domain-containing protein</fullName>
    </recommendedName>
</protein>
<dbReference type="PROSITE" id="PS50887">
    <property type="entry name" value="GGDEF"/>
    <property type="match status" value="1"/>
</dbReference>
<dbReference type="InterPro" id="IPR050469">
    <property type="entry name" value="Diguanylate_Cyclase"/>
</dbReference>
<feature type="region of interest" description="Disordered" evidence="1">
    <location>
        <begin position="331"/>
        <end position="419"/>
    </location>
</feature>
<dbReference type="NCBIfam" id="TIGR00254">
    <property type="entry name" value="GGDEF"/>
    <property type="match status" value="1"/>
</dbReference>
<feature type="transmembrane region" description="Helical" evidence="2">
    <location>
        <begin position="73"/>
        <end position="95"/>
    </location>
</feature>